<dbReference type="InterPro" id="IPR039420">
    <property type="entry name" value="WalR-like"/>
</dbReference>
<dbReference type="SUPFAM" id="SSF52172">
    <property type="entry name" value="CheY-like"/>
    <property type="match status" value="1"/>
</dbReference>
<dbReference type="SMART" id="SM00862">
    <property type="entry name" value="Trans_reg_C"/>
    <property type="match status" value="1"/>
</dbReference>
<reference evidence="12 13" key="1">
    <citation type="submission" date="2023-11" db="EMBL/GenBank/DDBJ databases">
        <title>MicrobeMod: A computational toolkit for identifying prokaryotic methylation and restriction-modification with nanopore sequencing.</title>
        <authorList>
            <person name="Crits-Christoph A."/>
            <person name="Kang S.C."/>
            <person name="Lee H."/>
            <person name="Ostrov N."/>
        </authorList>
    </citation>
    <scope>NUCLEOTIDE SEQUENCE [LARGE SCALE GENOMIC DNA]</scope>
    <source>
        <strain evidence="12 13">DSMZ 700</strain>
    </source>
</reference>
<dbReference type="PANTHER" id="PTHR48111:SF50">
    <property type="entry name" value="KDP OPERON TRANSCRIPTIONAL REGULATORY PROTEIN KDPE"/>
    <property type="match status" value="1"/>
</dbReference>
<feature type="DNA-binding region" description="OmpR/PhoB-type" evidence="9">
    <location>
        <begin position="128"/>
        <end position="228"/>
    </location>
</feature>
<gene>
    <name evidence="12" type="ORF">SIL87_03840</name>
</gene>
<dbReference type="PROSITE" id="PS50110">
    <property type="entry name" value="RESPONSE_REGULATORY"/>
    <property type="match status" value="1"/>
</dbReference>
<dbReference type="InterPro" id="IPR001789">
    <property type="entry name" value="Sig_transdc_resp-reg_receiver"/>
</dbReference>
<keyword evidence="13" id="KW-1185">Reference proteome</keyword>
<keyword evidence="6 9" id="KW-0238">DNA-binding</keyword>
<keyword evidence="5" id="KW-0805">Transcription regulation</keyword>
<evidence type="ECO:0000256" key="8">
    <source>
        <dbReference type="PROSITE-ProRule" id="PRU00169"/>
    </source>
</evidence>
<dbReference type="Pfam" id="PF00072">
    <property type="entry name" value="Response_reg"/>
    <property type="match status" value="1"/>
</dbReference>
<evidence type="ECO:0000256" key="4">
    <source>
        <dbReference type="ARBA" id="ARBA00023012"/>
    </source>
</evidence>
<dbReference type="EMBL" id="JAWXYB010000018">
    <property type="protein sequence ID" value="MDX5929893.1"/>
    <property type="molecule type" value="Genomic_DNA"/>
</dbReference>
<proteinExistence type="predicted"/>
<dbReference type="InterPro" id="IPR011006">
    <property type="entry name" value="CheY-like_superfamily"/>
</dbReference>
<sequence>MITGNILVVDDEPQIHRFLKPALEAAGYVALRADTGGEALRLAASAAPDLILLDLGLPDMDGQVVLARLRAFCAAPVIVLSARDREAEKIMALDAGAHDYVEKPFALGELLARVRAALRHHAQPADSGPKLTLGALALDPERRAATLMVEGVPTDLGLTRIQYNLLALFVRNQGRVLTHRQVLAAIWGPAHTEDIAYLRIYVSQLRRKLIASGFTLITEPGIGYRLAEATDRG</sequence>
<evidence type="ECO:0000259" key="10">
    <source>
        <dbReference type="PROSITE" id="PS50110"/>
    </source>
</evidence>
<dbReference type="GO" id="GO:0032993">
    <property type="term" value="C:protein-DNA complex"/>
    <property type="evidence" value="ECO:0007669"/>
    <property type="project" value="TreeGrafter"/>
</dbReference>
<dbReference type="GO" id="GO:0000987">
    <property type="term" value="F:cis-regulatory region sequence-specific DNA binding"/>
    <property type="evidence" value="ECO:0007669"/>
    <property type="project" value="UniProtKB-ARBA"/>
</dbReference>
<evidence type="ECO:0000256" key="2">
    <source>
        <dbReference type="ARBA" id="ARBA00022490"/>
    </source>
</evidence>
<dbReference type="Proteomes" id="UP001279553">
    <property type="component" value="Unassembled WGS sequence"/>
</dbReference>
<dbReference type="PROSITE" id="PS51755">
    <property type="entry name" value="OMPR_PHOB"/>
    <property type="match status" value="1"/>
</dbReference>
<dbReference type="SMART" id="SM00448">
    <property type="entry name" value="REC"/>
    <property type="match status" value="1"/>
</dbReference>
<organism evidence="12 13">
    <name type="scientific">Acidiphilium acidophilum</name>
    <name type="common">Thiobacillus acidophilus</name>
    <dbReference type="NCBI Taxonomy" id="76588"/>
    <lineage>
        <taxon>Bacteria</taxon>
        <taxon>Pseudomonadati</taxon>
        <taxon>Pseudomonadota</taxon>
        <taxon>Alphaproteobacteria</taxon>
        <taxon>Acetobacterales</taxon>
        <taxon>Acidocellaceae</taxon>
        <taxon>Acidiphilium</taxon>
    </lineage>
</organism>
<keyword evidence="7" id="KW-0804">Transcription</keyword>
<dbReference type="GO" id="GO:0005829">
    <property type="term" value="C:cytosol"/>
    <property type="evidence" value="ECO:0007669"/>
    <property type="project" value="TreeGrafter"/>
</dbReference>
<evidence type="ECO:0000313" key="13">
    <source>
        <dbReference type="Proteomes" id="UP001279553"/>
    </source>
</evidence>
<evidence type="ECO:0000259" key="11">
    <source>
        <dbReference type="PROSITE" id="PS51755"/>
    </source>
</evidence>
<keyword evidence="4" id="KW-0902">Two-component regulatory system</keyword>
<dbReference type="InterPro" id="IPR036388">
    <property type="entry name" value="WH-like_DNA-bd_sf"/>
</dbReference>
<dbReference type="GO" id="GO:0042802">
    <property type="term" value="F:identical protein binding"/>
    <property type="evidence" value="ECO:0007669"/>
    <property type="project" value="UniProtKB-ARBA"/>
</dbReference>
<dbReference type="SUPFAM" id="SSF46894">
    <property type="entry name" value="C-terminal effector domain of the bipartite response regulators"/>
    <property type="match status" value="1"/>
</dbReference>
<name>A0AAW9DLF4_ACIAO</name>
<evidence type="ECO:0000256" key="7">
    <source>
        <dbReference type="ARBA" id="ARBA00023163"/>
    </source>
</evidence>
<feature type="modified residue" description="4-aspartylphosphate" evidence="8">
    <location>
        <position position="54"/>
    </location>
</feature>
<evidence type="ECO:0000256" key="6">
    <source>
        <dbReference type="ARBA" id="ARBA00023125"/>
    </source>
</evidence>
<dbReference type="GO" id="GO:0000156">
    <property type="term" value="F:phosphorelay response regulator activity"/>
    <property type="evidence" value="ECO:0007669"/>
    <property type="project" value="TreeGrafter"/>
</dbReference>
<dbReference type="Gene3D" id="3.40.50.2300">
    <property type="match status" value="1"/>
</dbReference>
<keyword evidence="3 8" id="KW-0597">Phosphoprotein</keyword>
<dbReference type="FunFam" id="3.40.50.2300:FF:000021">
    <property type="entry name" value="Two-component system response regulator KdpE"/>
    <property type="match status" value="1"/>
</dbReference>
<evidence type="ECO:0000313" key="12">
    <source>
        <dbReference type="EMBL" id="MDX5929893.1"/>
    </source>
</evidence>
<dbReference type="GO" id="GO:0045893">
    <property type="term" value="P:positive regulation of DNA-templated transcription"/>
    <property type="evidence" value="ECO:0007669"/>
    <property type="project" value="UniProtKB-ARBA"/>
</dbReference>
<feature type="domain" description="OmpR/PhoB-type" evidence="11">
    <location>
        <begin position="128"/>
        <end position="228"/>
    </location>
</feature>
<dbReference type="AlphaFoldDB" id="A0AAW9DLF4"/>
<dbReference type="Pfam" id="PF00486">
    <property type="entry name" value="Trans_reg_C"/>
    <property type="match status" value="1"/>
</dbReference>
<comment type="caution">
    <text evidence="12">The sequence shown here is derived from an EMBL/GenBank/DDBJ whole genome shotgun (WGS) entry which is preliminary data.</text>
</comment>
<evidence type="ECO:0000256" key="3">
    <source>
        <dbReference type="ARBA" id="ARBA00022553"/>
    </source>
</evidence>
<dbReference type="Gene3D" id="1.10.10.10">
    <property type="entry name" value="Winged helix-like DNA-binding domain superfamily/Winged helix DNA-binding domain"/>
    <property type="match status" value="1"/>
</dbReference>
<dbReference type="RefSeq" id="WP_319612874.1">
    <property type="nucleotide sequence ID" value="NZ_JAWXYB010000018.1"/>
</dbReference>
<dbReference type="InterPro" id="IPR001867">
    <property type="entry name" value="OmpR/PhoB-type_DNA-bd"/>
</dbReference>
<accession>A0AAW9DLF4</accession>
<dbReference type="PANTHER" id="PTHR48111">
    <property type="entry name" value="REGULATOR OF RPOS"/>
    <property type="match status" value="1"/>
</dbReference>
<keyword evidence="2" id="KW-0963">Cytoplasm</keyword>
<dbReference type="Gene3D" id="6.10.250.690">
    <property type="match status" value="1"/>
</dbReference>
<feature type="domain" description="Response regulatory" evidence="10">
    <location>
        <begin position="5"/>
        <end position="118"/>
    </location>
</feature>
<dbReference type="InterPro" id="IPR016032">
    <property type="entry name" value="Sig_transdc_resp-reg_C-effctor"/>
</dbReference>
<dbReference type="CDD" id="cd00383">
    <property type="entry name" value="trans_reg_C"/>
    <property type="match status" value="1"/>
</dbReference>
<evidence type="ECO:0000256" key="9">
    <source>
        <dbReference type="PROSITE-ProRule" id="PRU01091"/>
    </source>
</evidence>
<comment type="subcellular location">
    <subcellularLocation>
        <location evidence="1">Cytoplasm</location>
    </subcellularLocation>
</comment>
<protein>
    <submittedName>
        <fullName evidence="12">Response regulator</fullName>
    </submittedName>
</protein>
<evidence type="ECO:0000256" key="5">
    <source>
        <dbReference type="ARBA" id="ARBA00023015"/>
    </source>
</evidence>
<dbReference type="CDD" id="cd17620">
    <property type="entry name" value="REC_OmpR_KdpE-like"/>
    <property type="match status" value="1"/>
</dbReference>
<evidence type="ECO:0000256" key="1">
    <source>
        <dbReference type="ARBA" id="ARBA00004496"/>
    </source>
</evidence>